<comment type="caution">
    <text evidence="6">The sequence shown here is derived from an EMBL/GenBank/DDBJ whole genome shotgun (WGS) entry which is preliminary data.</text>
</comment>
<evidence type="ECO:0000313" key="7">
    <source>
        <dbReference type="Proteomes" id="UP000367750"/>
    </source>
</evidence>
<evidence type="ECO:0000256" key="2">
    <source>
        <dbReference type="ARBA" id="ARBA00023125"/>
    </source>
</evidence>
<dbReference type="RefSeq" id="WP_150456958.1">
    <property type="nucleotide sequence ID" value="NZ_VYKK01000004.1"/>
</dbReference>
<dbReference type="Pfam" id="PF12833">
    <property type="entry name" value="HTH_18"/>
    <property type="match status" value="1"/>
</dbReference>
<accession>A0A5J5GHG7</accession>
<name>A0A5J5GHG7_9BACL</name>
<dbReference type="GO" id="GO:0003700">
    <property type="term" value="F:DNA-binding transcription factor activity"/>
    <property type="evidence" value="ECO:0007669"/>
    <property type="project" value="InterPro"/>
</dbReference>
<dbReference type="Gene3D" id="1.10.10.60">
    <property type="entry name" value="Homeodomain-like"/>
    <property type="match status" value="2"/>
</dbReference>
<dbReference type="Proteomes" id="UP000367750">
    <property type="component" value="Unassembled WGS sequence"/>
</dbReference>
<proteinExistence type="predicted"/>
<keyword evidence="1" id="KW-0805">Transcription regulation</keyword>
<dbReference type="Gene3D" id="2.60.120.10">
    <property type="entry name" value="Jelly Rolls"/>
    <property type="match status" value="1"/>
</dbReference>
<sequence length="321" mass="35780">MEPATREEQFFPHVRSDICLYAPHRRTVCGGWTCGLHVHHMMFEFILVTRGTLSAFAGHTAHTLTAGDLFLVSPMQLHGYRAPLEEGCSFVAGHIGAEDEELLELFESENACAYPAGHPLTEALSPSILGLFNKLEGPRPPRVSAVMLGVLEIIERIHAGFAAEAARKKPAARREPAYLIAREIERLLRRPQMDGEPSPAVGPDEAAGDWLEDIARRLNISRRHCHRLFRQAYGMSPRQYLMILKQQEAMQMLDSSTDTVEQIAYRLGYVNVQSFIRQFTTWVGCTPGAFRRNRPDSAEYFPPSLSASLPAVPSTGRDPSA</sequence>
<dbReference type="OrthoDB" id="1975977at2"/>
<keyword evidence="2" id="KW-0238">DNA-binding</keyword>
<feature type="region of interest" description="Disordered" evidence="4">
    <location>
        <begin position="301"/>
        <end position="321"/>
    </location>
</feature>
<feature type="domain" description="HTH araC/xylS-type" evidence="5">
    <location>
        <begin position="211"/>
        <end position="293"/>
    </location>
</feature>
<dbReference type="PANTHER" id="PTHR43280:SF2">
    <property type="entry name" value="HTH-TYPE TRANSCRIPTIONAL REGULATOR EXSA"/>
    <property type="match status" value="1"/>
</dbReference>
<dbReference type="SMART" id="SM00342">
    <property type="entry name" value="HTH_ARAC"/>
    <property type="match status" value="1"/>
</dbReference>
<evidence type="ECO:0000256" key="4">
    <source>
        <dbReference type="SAM" id="MobiDB-lite"/>
    </source>
</evidence>
<dbReference type="EMBL" id="VYKK01000004">
    <property type="protein sequence ID" value="KAA9007669.1"/>
    <property type="molecule type" value="Genomic_DNA"/>
</dbReference>
<reference evidence="6 7" key="1">
    <citation type="submission" date="2019-09" db="EMBL/GenBank/DDBJ databases">
        <title>Bacillus ochoae sp. nov., Paenibacillus whitsoniae sp. nov., Paenibacillus spiritus sp. nov. Isolated from the Mars Exploration Rover during spacecraft assembly.</title>
        <authorList>
            <person name="Seuylemezian A."/>
            <person name="Vaishampayan P."/>
        </authorList>
    </citation>
    <scope>NUCLEOTIDE SEQUENCE [LARGE SCALE GENOMIC DNA]</scope>
    <source>
        <strain evidence="6 7">MER_111</strain>
    </source>
</reference>
<dbReference type="AlphaFoldDB" id="A0A5J5GHG7"/>
<evidence type="ECO:0000256" key="3">
    <source>
        <dbReference type="ARBA" id="ARBA00023163"/>
    </source>
</evidence>
<protein>
    <submittedName>
        <fullName evidence="6">Helix-turn-helix domain-containing protein</fullName>
    </submittedName>
</protein>
<dbReference type="InterPro" id="IPR009057">
    <property type="entry name" value="Homeodomain-like_sf"/>
</dbReference>
<organism evidence="6 7">
    <name type="scientific">Paenibacillus spiritus</name>
    <dbReference type="NCBI Taxonomy" id="2496557"/>
    <lineage>
        <taxon>Bacteria</taxon>
        <taxon>Bacillati</taxon>
        <taxon>Bacillota</taxon>
        <taxon>Bacilli</taxon>
        <taxon>Bacillales</taxon>
        <taxon>Paenibacillaceae</taxon>
        <taxon>Paenibacillus</taxon>
    </lineage>
</organism>
<keyword evidence="7" id="KW-1185">Reference proteome</keyword>
<dbReference type="InterPro" id="IPR018060">
    <property type="entry name" value="HTH_AraC"/>
</dbReference>
<dbReference type="PANTHER" id="PTHR43280">
    <property type="entry name" value="ARAC-FAMILY TRANSCRIPTIONAL REGULATOR"/>
    <property type="match status" value="1"/>
</dbReference>
<feature type="compositionally biased region" description="Low complexity" evidence="4">
    <location>
        <begin position="302"/>
        <end position="314"/>
    </location>
</feature>
<dbReference type="SUPFAM" id="SSF46689">
    <property type="entry name" value="Homeodomain-like"/>
    <property type="match status" value="2"/>
</dbReference>
<dbReference type="Pfam" id="PF02311">
    <property type="entry name" value="AraC_binding"/>
    <property type="match status" value="1"/>
</dbReference>
<gene>
    <name evidence="6" type="ORF">F4V43_04080</name>
</gene>
<evidence type="ECO:0000256" key="1">
    <source>
        <dbReference type="ARBA" id="ARBA00023015"/>
    </source>
</evidence>
<dbReference type="PROSITE" id="PS01124">
    <property type="entry name" value="HTH_ARAC_FAMILY_2"/>
    <property type="match status" value="1"/>
</dbReference>
<evidence type="ECO:0000313" key="6">
    <source>
        <dbReference type="EMBL" id="KAA9007669.1"/>
    </source>
</evidence>
<dbReference type="SUPFAM" id="SSF51215">
    <property type="entry name" value="Regulatory protein AraC"/>
    <property type="match status" value="1"/>
</dbReference>
<dbReference type="InterPro" id="IPR037923">
    <property type="entry name" value="HTH-like"/>
</dbReference>
<evidence type="ECO:0000259" key="5">
    <source>
        <dbReference type="PROSITE" id="PS01124"/>
    </source>
</evidence>
<keyword evidence="3" id="KW-0804">Transcription</keyword>
<dbReference type="InterPro" id="IPR014710">
    <property type="entry name" value="RmlC-like_jellyroll"/>
</dbReference>
<dbReference type="GO" id="GO:0043565">
    <property type="term" value="F:sequence-specific DNA binding"/>
    <property type="evidence" value="ECO:0007669"/>
    <property type="project" value="InterPro"/>
</dbReference>
<dbReference type="InterPro" id="IPR003313">
    <property type="entry name" value="AraC-bd"/>
</dbReference>